<dbReference type="SUPFAM" id="SSF55166">
    <property type="entry name" value="Hedgehog/DD-peptidase"/>
    <property type="match status" value="1"/>
</dbReference>
<dbReference type="Gene3D" id="3.30.1380.10">
    <property type="match status" value="1"/>
</dbReference>
<reference evidence="2 3" key="1">
    <citation type="submission" date="2023-07" db="EMBL/GenBank/DDBJ databases">
        <title>Sorghum-associated microbial communities from plants grown in Nebraska, USA.</title>
        <authorList>
            <person name="Schachtman D."/>
        </authorList>
    </citation>
    <scope>NUCLEOTIDE SEQUENCE [LARGE SCALE GENOMIC DNA]</scope>
    <source>
        <strain evidence="2 3">DS1607</strain>
    </source>
</reference>
<evidence type="ECO:0000259" key="1">
    <source>
        <dbReference type="Pfam" id="PF08291"/>
    </source>
</evidence>
<accession>A0ABT9SGT5</accession>
<name>A0ABT9SGT5_9BURK</name>
<gene>
    <name evidence="2" type="ORF">J2W36_004879</name>
</gene>
<sequence length="154" mass="16582">MQLTPHFSLEEFIASETATRKRIDNTLPPALHGTAVQTCELMERIRAELARLAGRPVPIIVTSGYRSPALNAAIGSDPKSDHPRAMAVDFKAPALGTPYEVARALAPLVSQLGIGQLIHEFGSWVHVSSRPQANAVNRIITISNRGTESGIKPV</sequence>
<dbReference type="Pfam" id="PF08291">
    <property type="entry name" value="Peptidase_M15_3"/>
    <property type="match status" value="1"/>
</dbReference>
<proteinExistence type="predicted"/>
<dbReference type="RefSeq" id="WP_307692338.1">
    <property type="nucleotide sequence ID" value="NZ_JAUSRO010000020.1"/>
</dbReference>
<dbReference type="EMBL" id="JAUSRO010000020">
    <property type="protein sequence ID" value="MDP9902602.1"/>
    <property type="molecule type" value="Genomic_DNA"/>
</dbReference>
<dbReference type="InterPro" id="IPR013230">
    <property type="entry name" value="Peptidase_M15A_C"/>
</dbReference>
<evidence type="ECO:0000313" key="3">
    <source>
        <dbReference type="Proteomes" id="UP001226867"/>
    </source>
</evidence>
<dbReference type="Proteomes" id="UP001226867">
    <property type="component" value="Unassembled WGS sequence"/>
</dbReference>
<dbReference type="InterPro" id="IPR009045">
    <property type="entry name" value="Zn_M74/Hedgehog-like"/>
</dbReference>
<keyword evidence="3" id="KW-1185">Reference proteome</keyword>
<comment type="caution">
    <text evidence="2">The sequence shown here is derived from an EMBL/GenBank/DDBJ whole genome shotgun (WGS) entry which is preliminary data.</text>
</comment>
<feature type="domain" description="Peptidase M15A C-terminal" evidence="1">
    <location>
        <begin position="5"/>
        <end position="128"/>
    </location>
</feature>
<evidence type="ECO:0000313" key="2">
    <source>
        <dbReference type="EMBL" id="MDP9902602.1"/>
    </source>
</evidence>
<protein>
    <submittedName>
        <fullName evidence="2">Uncharacterized protein YcbK (DUF882 family)</fullName>
    </submittedName>
</protein>
<organism evidence="2 3">
    <name type="scientific">Variovorax ginsengisoli</name>
    <dbReference type="NCBI Taxonomy" id="363844"/>
    <lineage>
        <taxon>Bacteria</taxon>
        <taxon>Pseudomonadati</taxon>
        <taxon>Pseudomonadota</taxon>
        <taxon>Betaproteobacteria</taxon>
        <taxon>Burkholderiales</taxon>
        <taxon>Comamonadaceae</taxon>
        <taxon>Variovorax</taxon>
    </lineage>
</organism>